<gene>
    <name evidence="2" type="ORF">ACH5RR_002421</name>
</gene>
<protein>
    <submittedName>
        <fullName evidence="2">Uncharacterized protein</fullName>
    </submittedName>
</protein>
<feature type="transmembrane region" description="Helical" evidence="1">
    <location>
        <begin position="105"/>
        <end position="125"/>
    </location>
</feature>
<evidence type="ECO:0000313" key="3">
    <source>
        <dbReference type="Proteomes" id="UP001630127"/>
    </source>
</evidence>
<keyword evidence="1" id="KW-0812">Transmembrane</keyword>
<comment type="caution">
    <text evidence="2">The sequence shown here is derived from an EMBL/GenBank/DDBJ whole genome shotgun (WGS) entry which is preliminary data.</text>
</comment>
<dbReference type="EMBL" id="JBJUIK010000001">
    <property type="protein sequence ID" value="KAL3539055.1"/>
    <property type="molecule type" value="Genomic_DNA"/>
</dbReference>
<dbReference type="PANTHER" id="PTHR33306">
    <property type="entry name" value="EXPRESSED PROTEIN-RELATED-RELATED"/>
    <property type="match status" value="1"/>
</dbReference>
<evidence type="ECO:0000256" key="1">
    <source>
        <dbReference type="SAM" id="Phobius"/>
    </source>
</evidence>
<dbReference type="AlphaFoldDB" id="A0ABD3B672"/>
<feature type="transmembrane region" description="Helical" evidence="1">
    <location>
        <begin position="20"/>
        <end position="43"/>
    </location>
</feature>
<keyword evidence="3" id="KW-1185">Reference proteome</keyword>
<dbReference type="PANTHER" id="PTHR33306:SF7">
    <property type="entry name" value="EXPRESSED PROTEIN"/>
    <property type="match status" value="1"/>
</dbReference>
<feature type="transmembrane region" description="Helical" evidence="1">
    <location>
        <begin position="55"/>
        <end position="73"/>
    </location>
</feature>
<dbReference type="Proteomes" id="UP001630127">
    <property type="component" value="Unassembled WGS sequence"/>
</dbReference>
<sequence length="130" mass="15069">MLHRRSRAAYFFEVFTLNPLPYPVLQILGVVIIFLGLQSYVSYDSMVESTEGSMGLIKLAVPLVLIFIVSLLSNVDRPERFFWSTSPWDRHRNTRYRYTEGSSPWGVAALILLLLVLMQFQSTFLDSWFI</sequence>
<accession>A0ABD3B672</accession>
<keyword evidence="1" id="KW-1133">Transmembrane helix</keyword>
<keyword evidence="1" id="KW-0472">Membrane</keyword>
<evidence type="ECO:0000313" key="2">
    <source>
        <dbReference type="EMBL" id="KAL3539055.1"/>
    </source>
</evidence>
<proteinExistence type="predicted"/>
<organism evidence="2 3">
    <name type="scientific">Cinchona calisaya</name>
    <dbReference type="NCBI Taxonomy" id="153742"/>
    <lineage>
        <taxon>Eukaryota</taxon>
        <taxon>Viridiplantae</taxon>
        <taxon>Streptophyta</taxon>
        <taxon>Embryophyta</taxon>
        <taxon>Tracheophyta</taxon>
        <taxon>Spermatophyta</taxon>
        <taxon>Magnoliopsida</taxon>
        <taxon>eudicotyledons</taxon>
        <taxon>Gunneridae</taxon>
        <taxon>Pentapetalae</taxon>
        <taxon>asterids</taxon>
        <taxon>lamiids</taxon>
        <taxon>Gentianales</taxon>
        <taxon>Rubiaceae</taxon>
        <taxon>Cinchonoideae</taxon>
        <taxon>Cinchoneae</taxon>
        <taxon>Cinchona</taxon>
    </lineage>
</organism>
<name>A0ABD3B672_9GENT</name>
<reference evidence="2 3" key="1">
    <citation type="submission" date="2024-11" db="EMBL/GenBank/DDBJ databases">
        <title>A near-complete genome assembly of Cinchona calisaya.</title>
        <authorList>
            <person name="Lian D.C."/>
            <person name="Zhao X.W."/>
            <person name="Wei L."/>
        </authorList>
    </citation>
    <scope>NUCLEOTIDE SEQUENCE [LARGE SCALE GENOMIC DNA]</scope>
    <source>
        <tissue evidence="2">Nenye</tissue>
    </source>
</reference>